<dbReference type="Pfam" id="PF06668">
    <property type="entry name" value="ITI_HC_C"/>
    <property type="match status" value="1"/>
</dbReference>
<dbReference type="PROSITE" id="PS51468">
    <property type="entry name" value="VIT"/>
    <property type="match status" value="1"/>
</dbReference>
<dbReference type="GO" id="GO:0030212">
    <property type="term" value="P:hyaluronan metabolic process"/>
    <property type="evidence" value="ECO:0007669"/>
    <property type="project" value="InterPro"/>
</dbReference>
<keyword evidence="4" id="KW-0646">Protease inhibitor</keyword>
<evidence type="ECO:0000256" key="6">
    <source>
        <dbReference type="ARBA" id="ARBA00022900"/>
    </source>
</evidence>
<dbReference type="SMART" id="SM00609">
    <property type="entry name" value="VIT"/>
    <property type="match status" value="1"/>
</dbReference>
<dbReference type="Pfam" id="PF00092">
    <property type="entry name" value="VWA"/>
    <property type="match status" value="1"/>
</dbReference>
<dbReference type="AlphaFoldDB" id="A0A2G9SG39"/>
<evidence type="ECO:0000313" key="12">
    <source>
        <dbReference type="Proteomes" id="UP000228934"/>
    </source>
</evidence>
<protein>
    <recommendedName>
        <fullName evidence="13">Inter-alpha-trypsin inhibitor heavy chain H6</fullName>
    </recommendedName>
</protein>
<dbReference type="InterPro" id="IPR013694">
    <property type="entry name" value="VIT"/>
</dbReference>
<evidence type="ECO:0000256" key="3">
    <source>
        <dbReference type="ARBA" id="ARBA00022525"/>
    </source>
</evidence>
<dbReference type="Gene3D" id="3.40.50.410">
    <property type="entry name" value="von Willebrand factor, type A domain"/>
    <property type="match status" value="1"/>
</dbReference>
<dbReference type="PROSITE" id="PS50234">
    <property type="entry name" value="VWFA"/>
    <property type="match status" value="1"/>
</dbReference>
<dbReference type="InterPro" id="IPR050934">
    <property type="entry name" value="ITIH"/>
</dbReference>
<dbReference type="GO" id="GO:0004867">
    <property type="term" value="F:serine-type endopeptidase inhibitor activity"/>
    <property type="evidence" value="ECO:0007669"/>
    <property type="project" value="UniProtKB-KW"/>
</dbReference>
<dbReference type="PANTHER" id="PTHR10338">
    <property type="entry name" value="INTER-ALPHA-TRYPSIN INHIBITOR HEAVY CHAIN FAMILY MEMBER"/>
    <property type="match status" value="1"/>
</dbReference>
<dbReference type="SUPFAM" id="SSF53300">
    <property type="entry name" value="vWA-like"/>
    <property type="match status" value="1"/>
</dbReference>
<comment type="subcellular location">
    <subcellularLocation>
        <location evidence="1">Secreted</location>
    </subcellularLocation>
</comment>
<feature type="compositionally biased region" description="Low complexity" evidence="8">
    <location>
        <begin position="526"/>
        <end position="559"/>
    </location>
</feature>
<evidence type="ECO:0000313" key="11">
    <source>
        <dbReference type="EMBL" id="PIO39106.1"/>
    </source>
</evidence>
<evidence type="ECO:0000256" key="5">
    <source>
        <dbReference type="ARBA" id="ARBA00022729"/>
    </source>
</evidence>
<dbReference type="InterPro" id="IPR010600">
    <property type="entry name" value="ITI_HC_C"/>
</dbReference>
<feature type="domain" description="VIT" evidence="10">
    <location>
        <begin position="1"/>
        <end position="69"/>
    </location>
</feature>
<keyword evidence="7" id="KW-0325">Glycoprotein</keyword>
<evidence type="ECO:0000259" key="10">
    <source>
        <dbReference type="PROSITE" id="PS51468"/>
    </source>
</evidence>
<dbReference type="InterPro" id="IPR036465">
    <property type="entry name" value="vWFA_dom_sf"/>
</dbReference>
<dbReference type="Proteomes" id="UP000228934">
    <property type="component" value="Unassembled WGS sequence"/>
</dbReference>
<gene>
    <name evidence="11" type="ORF">AB205_0114290</name>
</gene>
<organism evidence="11 12">
    <name type="scientific">Aquarana catesbeiana</name>
    <name type="common">American bullfrog</name>
    <name type="synonym">Rana catesbeiana</name>
    <dbReference type="NCBI Taxonomy" id="8400"/>
    <lineage>
        <taxon>Eukaryota</taxon>
        <taxon>Metazoa</taxon>
        <taxon>Chordata</taxon>
        <taxon>Craniata</taxon>
        <taxon>Vertebrata</taxon>
        <taxon>Euteleostomi</taxon>
        <taxon>Amphibia</taxon>
        <taxon>Batrachia</taxon>
        <taxon>Anura</taxon>
        <taxon>Neobatrachia</taxon>
        <taxon>Ranoidea</taxon>
        <taxon>Ranidae</taxon>
        <taxon>Aquarana</taxon>
    </lineage>
</organism>
<dbReference type="Pfam" id="PF08487">
    <property type="entry name" value="VIT"/>
    <property type="match status" value="1"/>
</dbReference>
<feature type="region of interest" description="Disordered" evidence="8">
    <location>
        <begin position="18"/>
        <end position="43"/>
    </location>
</feature>
<comment type="similarity">
    <text evidence="2">Belongs to the ITIH family.</text>
</comment>
<reference evidence="12" key="1">
    <citation type="journal article" date="2017" name="Nat. Commun.">
        <title>The North American bullfrog draft genome provides insight into hormonal regulation of long noncoding RNA.</title>
        <authorList>
            <person name="Hammond S.A."/>
            <person name="Warren R.L."/>
            <person name="Vandervalk B.P."/>
            <person name="Kucuk E."/>
            <person name="Khan H."/>
            <person name="Gibb E.A."/>
            <person name="Pandoh P."/>
            <person name="Kirk H."/>
            <person name="Zhao Y."/>
            <person name="Jones M."/>
            <person name="Mungall A.J."/>
            <person name="Coope R."/>
            <person name="Pleasance S."/>
            <person name="Moore R.A."/>
            <person name="Holt R.A."/>
            <person name="Round J.M."/>
            <person name="Ohora S."/>
            <person name="Walle B.V."/>
            <person name="Veldhoen N."/>
            <person name="Helbing C.C."/>
            <person name="Birol I."/>
        </authorList>
    </citation>
    <scope>NUCLEOTIDE SEQUENCE [LARGE SCALE GENOMIC DNA]</scope>
</reference>
<dbReference type="SMART" id="SM00327">
    <property type="entry name" value="VWA"/>
    <property type="match status" value="1"/>
</dbReference>
<evidence type="ECO:0000256" key="7">
    <source>
        <dbReference type="ARBA" id="ARBA00023180"/>
    </source>
</evidence>
<feature type="region of interest" description="Disordered" evidence="8">
    <location>
        <begin position="521"/>
        <end position="559"/>
    </location>
</feature>
<name>A0A2G9SG39_AQUCT</name>
<keyword evidence="5" id="KW-0732">Signal</keyword>
<keyword evidence="6" id="KW-0722">Serine protease inhibitor</keyword>
<evidence type="ECO:0000256" key="2">
    <source>
        <dbReference type="ARBA" id="ARBA00010158"/>
    </source>
</evidence>
<sequence>MFSCSTVNGKTHVAEVKEKHQAKKMYDEARRQGKTTAHVGTRDRETEKFRVSVNVEAGGEITFDLTYEELLKRQLGKYEHAVSLRPGQIVQNLTVQVTISERTGIEYVRVLPLRTSRLITNSVRGETKMPPSTELEKTPHCARVTFSPTPKEQAAQSSFGIAADFVIQYDVALKDLAGDVQIYNGYFVHYFAPRGLPTIQKNVIFVIDVSGSMFGTKIKQTKSAMYVILNDLHRDDHFNIITFSDVVQVWRPGTSIQATAQNIKRTDINAAVLAASSIFTKTSSKPEKGGTKQKIPLIIFLTDGEATSGVTSSSRILENAHKALRGTISLFCLAFGDDADYNLMRRLSLENRGIARRIYEHSDATLQLKGFYDEIASPLLFDIELAYLGETAQNVTQTLFPNYFEGSELVVTGKVKPEAKNLQVRMTGHNQKEKISLENDISVVDNATQPSFGCSGNLDEIQWFVQRLWAYFTIQDLLQARIKANDTIARKILTEKATNLSLKYNFVTPVTSLIVVKPDDLEDPKTTTATTSANSTTTATPSTATSQRPVTTPSPSTTSIKAKITTTARSTKPVIKTSKPSTTAKISTTKATTSKATITPITITRGQPGVTQGLTTTNTLEKLTTMASVSLTTLSVVRHNTTLLPTNTLHPTSLGPTGTSITRTENIPSIYTSSDNPSILLVSASVSTVNVTESTQEAMTTRVSSKTYSTEDSDYEMIVDPLMEPDIDYDGIPAGAPLLQTFMSSVDGDPHFVVNLPQIQEKLCFTLDGQPGDVLKLLNDPVTGITVSGHLIKAPPRVGHEDRLRTYLNIVTITINQPRSNYIINITLDSLTLKGEKDVTLPVNRPALIRKPRLALRISPSTNITIWIGRNVELLVMFHHYQHPTYLQLNHLGFYIVRGDGLSSSSKGLLGQFQNSHIEVTEQKQSNDLTFSAVLKRNNQTAPAVLVVKSLKDSTAQAHMSKCWLVKHTDIEQILDGPYMSYVVSDLQEM</sequence>
<keyword evidence="12" id="KW-1185">Reference proteome</keyword>
<dbReference type="PANTHER" id="PTHR10338:SF155">
    <property type="entry name" value="INTER-ALPHA-TRYPSIN INHIBITOR HEAVY CHAIN H6"/>
    <property type="match status" value="1"/>
</dbReference>
<feature type="compositionally biased region" description="Basic and acidic residues" evidence="8">
    <location>
        <begin position="18"/>
        <end position="31"/>
    </location>
</feature>
<evidence type="ECO:0000256" key="1">
    <source>
        <dbReference type="ARBA" id="ARBA00004613"/>
    </source>
</evidence>
<dbReference type="GO" id="GO:0005576">
    <property type="term" value="C:extracellular region"/>
    <property type="evidence" value="ECO:0007669"/>
    <property type="project" value="UniProtKB-SubCell"/>
</dbReference>
<accession>A0A2G9SG39</accession>
<evidence type="ECO:0000259" key="9">
    <source>
        <dbReference type="PROSITE" id="PS50234"/>
    </source>
</evidence>
<feature type="domain" description="VWFA" evidence="9">
    <location>
        <begin position="202"/>
        <end position="375"/>
    </location>
</feature>
<keyword evidence="3" id="KW-0964">Secreted</keyword>
<dbReference type="OrthoDB" id="299997at2759"/>
<dbReference type="InterPro" id="IPR002035">
    <property type="entry name" value="VWF_A"/>
</dbReference>
<proteinExistence type="inferred from homology"/>
<evidence type="ECO:0008006" key="13">
    <source>
        <dbReference type="Google" id="ProtNLM"/>
    </source>
</evidence>
<evidence type="ECO:0000256" key="4">
    <source>
        <dbReference type="ARBA" id="ARBA00022690"/>
    </source>
</evidence>
<dbReference type="EMBL" id="KV924298">
    <property type="protein sequence ID" value="PIO39106.1"/>
    <property type="molecule type" value="Genomic_DNA"/>
</dbReference>
<evidence type="ECO:0000256" key="8">
    <source>
        <dbReference type="SAM" id="MobiDB-lite"/>
    </source>
</evidence>